<dbReference type="EMBL" id="JAQQWK010000003">
    <property type="protein sequence ID" value="KAK8044458.1"/>
    <property type="molecule type" value="Genomic_DNA"/>
</dbReference>
<reference evidence="1 2" key="1">
    <citation type="submission" date="2023-01" db="EMBL/GenBank/DDBJ databases">
        <title>Analysis of 21 Apiospora genomes using comparative genomics revels a genus with tremendous synthesis potential of carbohydrate active enzymes and secondary metabolites.</title>
        <authorList>
            <person name="Sorensen T."/>
        </authorList>
    </citation>
    <scope>NUCLEOTIDE SEQUENCE [LARGE SCALE GENOMIC DNA]</scope>
    <source>
        <strain evidence="1 2">CBS 33761</strain>
    </source>
</reference>
<keyword evidence="2" id="KW-1185">Reference proteome</keyword>
<dbReference type="Proteomes" id="UP001444661">
    <property type="component" value="Unassembled WGS sequence"/>
</dbReference>
<evidence type="ECO:0000313" key="1">
    <source>
        <dbReference type="EMBL" id="KAK8044458.1"/>
    </source>
</evidence>
<gene>
    <name evidence="1" type="ORF">PG993_004482</name>
</gene>
<accession>A0ABR1TCW0</accession>
<evidence type="ECO:0000313" key="2">
    <source>
        <dbReference type="Proteomes" id="UP001444661"/>
    </source>
</evidence>
<sequence>MSDRSITGYWNNLDILADGLNSTTDKDNKAQFDLTVALKSTLFLRNGKRAMPALAPGSVNDPVILDLSQDLYGRTVSVRRNVQDVPLDEWGRGRRELSNVLLPRRDLHCFRHPMLSPFGPFMTCGHTACPTQQPRRSSRPWRMRKRRALLGKAIWHNATVMPYVIELQNEDSRLSGEKMGIVEAGGILGVCVLSHAAKAFRLRRILIDGEESKGQLYRSGSYDELSKAAEPIENECIRT</sequence>
<dbReference type="Gene3D" id="2.60.40.1180">
    <property type="entry name" value="Golgi alpha-mannosidase II"/>
    <property type="match status" value="1"/>
</dbReference>
<comment type="caution">
    <text evidence="1">The sequence shown here is derived from an EMBL/GenBank/DDBJ whole genome shotgun (WGS) entry which is preliminary data.</text>
</comment>
<name>A0ABR1TCW0_9PEZI</name>
<organism evidence="1 2">
    <name type="scientific">Apiospora rasikravindrae</name>
    <dbReference type="NCBI Taxonomy" id="990691"/>
    <lineage>
        <taxon>Eukaryota</taxon>
        <taxon>Fungi</taxon>
        <taxon>Dikarya</taxon>
        <taxon>Ascomycota</taxon>
        <taxon>Pezizomycotina</taxon>
        <taxon>Sordariomycetes</taxon>
        <taxon>Xylariomycetidae</taxon>
        <taxon>Amphisphaeriales</taxon>
        <taxon>Apiosporaceae</taxon>
        <taxon>Apiospora</taxon>
    </lineage>
</organism>
<dbReference type="InterPro" id="IPR013780">
    <property type="entry name" value="Glyco_hydro_b"/>
</dbReference>
<protein>
    <submittedName>
        <fullName evidence="1">Alpha-galactosidase</fullName>
    </submittedName>
</protein>
<proteinExistence type="predicted"/>